<comment type="caution">
    <text evidence="13">The sequence shown here is derived from an EMBL/GenBank/DDBJ whole genome shotgun (WGS) entry which is preliminary data.</text>
</comment>
<evidence type="ECO:0000256" key="7">
    <source>
        <dbReference type="ARBA" id="ARBA00022840"/>
    </source>
</evidence>
<name>A0ABQ5QB10_9BACT</name>
<dbReference type="InterPro" id="IPR001789">
    <property type="entry name" value="Sig_transdc_resp-reg_receiver"/>
</dbReference>
<keyword evidence="6" id="KW-0418">Kinase</keyword>
<evidence type="ECO:0000313" key="13">
    <source>
        <dbReference type="EMBL" id="GLH71734.1"/>
    </source>
</evidence>
<dbReference type="PROSITE" id="PS50112">
    <property type="entry name" value="PAS"/>
    <property type="match status" value="2"/>
</dbReference>
<dbReference type="InterPro" id="IPR000014">
    <property type="entry name" value="PAS"/>
</dbReference>
<dbReference type="PROSITE" id="PS50109">
    <property type="entry name" value="HIS_KIN"/>
    <property type="match status" value="1"/>
</dbReference>
<evidence type="ECO:0000259" key="11">
    <source>
        <dbReference type="PROSITE" id="PS50110"/>
    </source>
</evidence>
<dbReference type="PANTHER" id="PTHR43065:SF42">
    <property type="entry name" value="TWO-COMPONENT SENSOR PPRA"/>
    <property type="match status" value="1"/>
</dbReference>
<evidence type="ECO:0000259" key="10">
    <source>
        <dbReference type="PROSITE" id="PS50109"/>
    </source>
</evidence>
<evidence type="ECO:0000256" key="4">
    <source>
        <dbReference type="ARBA" id="ARBA00022679"/>
    </source>
</evidence>
<dbReference type="InterPro" id="IPR004358">
    <property type="entry name" value="Sig_transdc_His_kin-like_C"/>
</dbReference>
<dbReference type="InterPro" id="IPR005467">
    <property type="entry name" value="His_kinase_dom"/>
</dbReference>
<evidence type="ECO:0000256" key="9">
    <source>
        <dbReference type="PROSITE-ProRule" id="PRU00169"/>
    </source>
</evidence>
<dbReference type="InterPro" id="IPR013767">
    <property type="entry name" value="PAS_fold"/>
</dbReference>
<dbReference type="InterPro" id="IPR013656">
    <property type="entry name" value="PAS_4"/>
</dbReference>
<evidence type="ECO:0000256" key="8">
    <source>
        <dbReference type="ARBA" id="ARBA00023012"/>
    </source>
</evidence>
<evidence type="ECO:0000256" key="5">
    <source>
        <dbReference type="ARBA" id="ARBA00022741"/>
    </source>
</evidence>
<keyword evidence="3 9" id="KW-0597">Phosphoprotein</keyword>
<dbReference type="PRINTS" id="PR00344">
    <property type="entry name" value="BCTRLSENSOR"/>
</dbReference>
<dbReference type="SUPFAM" id="SSF55874">
    <property type="entry name" value="ATPase domain of HSP90 chaperone/DNA topoisomerase II/histidine kinase"/>
    <property type="match status" value="1"/>
</dbReference>
<evidence type="ECO:0000256" key="6">
    <source>
        <dbReference type="ARBA" id="ARBA00022777"/>
    </source>
</evidence>
<feature type="domain" description="PAS" evidence="12">
    <location>
        <begin position="169"/>
        <end position="224"/>
    </location>
</feature>
<dbReference type="InterPro" id="IPR036890">
    <property type="entry name" value="HATPase_C_sf"/>
</dbReference>
<dbReference type="Pfam" id="PF08448">
    <property type="entry name" value="PAS_4"/>
    <property type="match status" value="1"/>
</dbReference>
<dbReference type="InterPro" id="IPR036097">
    <property type="entry name" value="HisK_dim/P_sf"/>
</dbReference>
<keyword evidence="7" id="KW-0067">ATP-binding</keyword>
<dbReference type="SUPFAM" id="SSF55785">
    <property type="entry name" value="PYP-like sensor domain (PAS domain)"/>
    <property type="match status" value="2"/>
</dbReference>
<dbReference type="EC" id="2.7.13.3" evidence="2"/>
<dbReference type="SUPFAM" id="SSF47384">
    <property type="entry name" value="Homodimeric domain of signal transducing histidine kinase"/>
    <property type="match status" value="1"/>
</dbReference>
<dbReference type="SUPFAM" id="SSF52172">
    <property type="entry name" value="CheY-like"/>
    <property type="match status" value="2"/>
</dbReference>
<dbReference type="Proteomes" id="UP001165069">
    <property type="component" value="Unassembled WGS sequence"/>
</dbReference>
<keyword evidence="8" id="KW-0902">Two-component regulatory system</keyword>
<dbReference type="CDD" id="cd00130">
    <property type="entry name" value="PAS"/>
    <property type="match status" value="2"/>
</dbReference>
<protein>
    <recommendedName>
        <fullName evidence="2">histidine kinase</fullName>
        <ecNumber evidence="2">2.7.13.3</ecNumber>
    </recommendedName>
</protein>
<feature type="domain" description="PAS" evidence="12">
    <location>
        <begin position="299"/>
        <end position="369"/>
    </location>
</feature>
<evidence type="ECO:0000256" key="1">
    <source>
        <dbReference type="ARBA" id="ARBA00000085"/>
    </source>
</evidence>
<dbReference type="CDD" id="cd19920">
    <property type="entry name" value="REC_PA4781-like"/>
    <property type="match status" value="1"/>
</dbReference>
<keyword evidence="5" id="KW-0547">Nucleotide-binding</keyword>
<dbReference type="SMART" id="SM00387">
    <property type="entry name" value="HATPase_c"/>
    <property type="match status" value="1"/>
</dbReference>
<dbReference type="InterPro" id="IPR011006">
    <property type="entry name" value="CheY-like_superfamily"/>
</dbReference>
<evidence type="ECO:0000256" key="2">
    <source>
        <dbReference type="ARBA" id="ARBA00012438"/>
    </source>
</evidence>
<accession>A0ABQ5QB10</accession>
<keyword evidence="4" id="KW-0808">Transferase</keyword>
<dbReference type="SMART" id="SM00091">
    <property type="entry name" value="PAS"/>
    <property type="match status" value="2"/>
</dbReference>
<dbReference type="InterPro" id="IPR003594">
    <property type="entry name" value="HATPase_dom"/>
</dbReference>
<dbReference type="Pfam" id="PF00512">
    <property type="entry name" value="HisKA"/>
    <property type="match status" value="1"/>
</dbReference>
<dbReference type="Gene3D" id="3.40.50.2300">
    <property type="match status" value="2"/>
</dbReference>
<dbReference type="Gene3D" id="3.30.450.20">
    <property type="entry name" value="PAS domain"/>
    <property type="match status" value="2"/>
</dbReference>
<feature type="modified residue" description="4-aspartylphosphate" evidence="9">
    <location>
        <position position="738"/>
    </location>
</feature>
<feature type="domain" description="Response regulatory" evidence="11">
    <location>
        <begin position="687"/>
        <end position="803"/>
    </location>
</feature>
<dbReference type="EMBL" id="BSDE01000001">
    <property type="protein sequence ID" value="GLH71734.1"/>
    <property type="molecule type" value="Genomic_DNA"/>
</dbReference>
<dbReference type="SMART" id="SM00388">
    <property type="entry name" value="HisKA"/>
    <property type="match status" value="1"/>
</dbReference>
<proteinExistence type="predicted"/>
<feature type="domain" description="Response regulatory" evidence="11">
    <location>
        <begin position="9"/>
        <end position="125"/>
    </location>
</feature>
<evidence type="ECO:0000313" key="14">
    <source>
        <dbReference type="Proteomes" id="UP001165069"/>
    </source>
</evidence>
<dbReference type="PROSITE" id="PS50110">
    <property type="entry name" value="RESPONSE_REGULATORY"/>
    <property type="match status" value="2"/>
</dbReference>
<dbReference type="Pfam" id="PF02518">
    <property type="entry name" value="HATPase_c"/>
    <property type="match status" value="1"/>
</dbReference>
<gene>
    <name evidence="13" type="ORF">GETHLI_02360</name>
</gene>
<dbReference type="InterPro" id="IPR003661">
    <property type="entry name" value="HisK_dim/P_dom"/>
</dbReference>
<dbReference type="Pfam" id="PF00989">
    <property type="entry name" value="PAS"/>
    <property type="match status" value="1"/>
</dbReference>
<dbReference type="Gene3D" id="3.30.565.10">
    <property type="entry name" value="Histidine kinase-like ATPase, C-terminal domain"/>
    <property type="match status" value="1"/>
</dbReference>
<dbReference type="PANTHER" id="PTHR43065">
    <property type="entry name" value="SENSOR HISTIDINE KINASE"/>
    <property type="match status" value="1"/>
</dbReference>
<dbReference type="NCBIfam" id="TIGR00229">
    <property type="entry name" value="sensory_box"/>
    <property type="match status" value="2"/>
</dbReference>
<dbReference type="CDD" id="cd00082">
    <property type="entry name" value="HisKA"/>
    <property type="match status" value="1"/>
</dbReference>
<dbReference type="RefSeq" id="WP_285569213.1">
    <property type="nucleotide sequence ID" value="NZ_BSDE01000001.1"/>
</dbReference>
<feature type="domain" description="Histidine kinase" evidence="10">
    <location>
        <begin position="443"/>
        <end position="666"/>
    </location>
</feature>
<dbReference type="Pfam" id="PF00072">
    <property type="entry name" value="Response_reg"/>
    <property type="match status" value="2"/>
</dbReference>
<organism evidence="13 14">
    <name type="scientific">Geothrix limicola</name>
    <dbReference type="NCBI Taxonomy" id="2927978"/>
    <lineage>
        <taxon>Bacteria</taxon>
        <taxon>Pseudomonadati</taxon>
        <taxon>Acidobacteriota</taxon>
        <taxon>Holophagae</taxon>
        <taxon>Holophagales</taxon>
        <taxon>Holophagaceae</taxon>
        <taxon>Geothrix</taxon>
    </lineage>
</organism>
<reference evidence="13 14" key="1">
    <citation type="journal article" date="2023" name="Antonie Van Leeuwenhoek">
        <title>Mesoterricola silvestris gen. nov., sp. nov., Mesoterricola sediminis sp. nov., Geothrix oryzae sp. nov., Geothrix edaphica sp. nov., Geothrix rubra sp. nov., and Geothrix limicola sp. nov., six novel members of Acidobacteriota isolated from soils.</title>
        <authorList>
            <person name="Itoh H."/>
            <person name="Sugisawa Y."/>
            <person name="Mise K."/>
            <person name="Xu Z."/>
            <person name="Kuniyasu M."/>
            <person name="Ushijima N."/>
            <person name="Kawano K."/>
            <person name="Kobayashi E."/>
            <person name="Shiratori Y."/>
            <person name="Masuda Y."/>
            <person name="Senoo K."/>
        </authorList>
    </citation>
    <scope>NUCLEOTIDE SEQUENCE [LARGE SCALE GENOMIC DNA]</scope>
    <source>
        <strain evidence="13 14">Red804</strain>
    </source>
</reference>
<keyword evidence="14" id="KW-1185">Reference proteome</keyword>
<sequence length="816" mass="91139">MNQTFPMPDILVVDDNPNNLGVLSDMLQRQGYRVRVATNGRRGLDAARLAKPDLVLLDITMPELDGFEFCSLLKQDPQLADVPVIFISAQDEDMLRVRAFEVGGADYVQKPFRLQEVTARVGHHLHLAELQRELQAKNRHLEDTNGRLEWLVKDRTRELQNRFEALQMSEEQNRVLFDNAPEAILVFDVDKHVIVDANPRAEELFGVARNQLLGSHPDHYYHEEQPDGLPIAESMARNNILAKEQSIILFERLIRTQDGSTRLCEVRLSHVAMHGRNLNLATFIDITERKQQEDELRAYRNRLKATLDAVPDLLFEIGLDGRYHDFHSEREDLLAAPPEQLLGHTVQEVLPPEAAEVVMQSLREAHDTGKSLGRQIELNLAQGRTWFELSVARKATEPGEDPRFIVLSRDITERIRTDQERKLLESQLLQSQKIESLGLLAGGIAHDINNMLGAIMGHLEMLRDEVPATPRVNRHLEGIQAAADRSKDIVQKVLAFSRKQVIAPQSLDLNGHLKATQQTLAPLIGEDIQLSFWPGENLWQIFADASQIDQILMNLVINARDAMPNGGSISLETRNQHVDETFCRECPQATVGDYVVISVQDTGSGIDPLTLTRIFEPFFTTKELGVGTGLGLPTILGIVKQNEGFVTVTSELGRGSRFQVYLPRIAEVELAAPESKVAPPRTCLGGTILLVEDDPLLRNVITTVIQKLGYEALAADSPEEALEFAARKDLPIHILLTDVVMPGMNGKELKDRFEALRPGVPTLFMSGYTADVIAKRGVLEEGFNLIKKPFTLDQLAAKLHGLGIESSPADPLLPRS</sequence>
<comment type="catalytic activity">
    <reaction evidence="1">
        <text>ATP + protein L-histidine = ADP + protein N-phospho-L-histidine.</text>
        <dbReference type="EC" id="2.7.13.3"/>
    </reaction>
</comment>
<evidence type="ECO:0000256" key="3">
    <source>
        <dbReference type="ARBA" id="ARBA00022553"/>
    </source>
</evidence>
<dbReference type="InterPro" id="IPR035965">
    <property type="entry name" value="PAS-like_dom_sf"/>
</dbReference>
<feature type="modified residue" description="4-aspartylphosphate" evidence="9">
    <location>
        <position position="58"/>
    </location>
</feature>
<evidence type="ECO:0000259" key="12">
    <source>
        <dbReference type="PROSITE" id="PS50112"/>
    </source>
</evidence>
<dbReference type="SMART" id="SM00448">
    <property type="entry name" value="REC"/>
    <property type="match status" value="2"/>
</dbReference>
<dbReference type="Gene3D" id="1.10.287.130">
    <property type="match status" value="1"/>
</dbReference>